<evidence type="ECO:0000313" key="2">
    <source>
        <dbReference type="Proteomes" id="UP001201262"/>
    </source>
</evidence>
<accession>A0AAD4KTZ9</accession>
<dbReference type="GeneID" id="70246281"/>
<protein>
    <submittedName>
        <fullName evidence="1">Uncharacterized protein</fullName>
    </submittedName>
</protein>
<organism evidence="1 2">
    <name type="scientific">Talaromyces proteolyticus</name>
    <dbReference type="NCBI Taxonomy" id="1131652"/>
    <lineage>
        <taxon>Eukaryota</taxon>
        <taxon>Fungi</taxon>
        <taxon>Dikarya</taxon>
        <taxon>Ascomycota</taxon>
        <taxon>Pezizomycotina</taxon>
        <taxon>Eurotiomycetes</taxon>
        <taxon>Eurotiomycetidae</taxon>
        <taxon>Eurotiales</taxon>
        <taxon>Trichocomaceae</taxon>
        <taxon>Talaromyces</taxon>
        <taxon>Talaromyces sect. Bacilispori</taxon>
    </lineage>
</organism>
<comment type="caution">
    <text evidence="1">The sequence shown here is derived from an EMBL/GenBank/DDBJ whole genome shotgun (WGS) entry which is preliminary data.</text>
</comment>
<evidence type="ECO:0000313" key="1">
    <source>
        <dbReference type="EMBL" id="KAH8699173.1"/>
    </source>
</evidence>
<reference evidence="1" key="1">
    <citation type="submission" date="2021-12" db="EMBL/GenBank/DDBJ databases">
        <title>Convergent genome expansion in fungi linked to evolution of root-endophyte symbiosis.</title>
        <authorList>
            <consortium name="DOE Joint Genome Institute"/>
            <person name="Ke Y.-H."/>
            <person name="Bonito G."/>
            <person name="Liao H.-L."/>
            <person name="Looney B."/>
            <person name="Rojas-Flechas A."/>
            <person name="Nash J."/>
            <person name="Hameed K."/>
            <person name="Schadt C."/>
            <person name="Martin F."/>
            <person name="Crous P.W."/>
            <person name="Miettinen O."/>
            <person name="Magnuson J.K."/>
            <person name="Labbe J."/>
            <person name="Jacobson D."/>
            <person name="Doktycz M.J."/>
            <person name="Veneault-Fourrey C."/>
            <person name="Kuo A."/>
            <person name="Mondo S."/>
            <person name="Calhoun S."/>
            <person name="Riley R."/>
            <person name="Ohm R."/>
            <person name="LaButti K."/>
            <person name="Andreopoulos B."/>
            <person name="Pangilinan J."/>
            <person name="Nolan M."/>
            <person name="Tritt A."/>
            <person name="Clum A."/>
            <person name="Lipzen A."/>
            <person name="Daum C."/>
            <person name="Barry K."/>
            <person name="Grigoriev I.V."/>
            <person name="Vilgalys R."/>
        </authorList>
    </citation>
    <scope>NUCLEOTIDE SEQUENCE</scope>
    <source>
        <strain evidence="1">PMI_201</strain>
    </source>
</reference>
<dbReference type="Proteomes" id="UP001201262">
    <property type="component" value="Unassembled WGS sequence"/>
</dbReference>
<name>A0AAD4KTZ9_9EURO</name>
<dbReference type="EMBL" id="JAJTJA010000005">
    <property type="protein sequence ID" value="KAH8699173.1"/>
    <property type="molecule type" value="Genomic_DNA"/>
</dbReference>
<gene>
    <name evidence="1" type="ORF">BGW36DRAFT_377404</name>
</gene>
<sequence length="159" mass="18037">MGIKTSVWAIDYDDVRFWSSDGRLSCRALREKVLVNSLANLILHIVAAPDEFDLYSLQPCLGIERHHQYAHMQAKCWPVRNSLWESARGQIDARLGNELSPLASRDDINAISERSRTNSKGTDADTVFEGSHNIVNDSWAVVVECRHSPEFLYELVVPR</sequence>
<dbReference type="RefSeq" id="XP_046073637.1">
    <property type="nucleotide sequence ID" value="XM_046215994.1"/>
</dbReference>
<keyword evidence="2" id="KW-1185">Reference proteome</keyword>
<dbReference type="AlphaFoldDB" id="A0AAD4KTZ9"/>
<proteinExistence type="predicted"/>